<keyword evidence="3" id="KW-1185">Reference proteome</keyword>
<dbReference type="InterPro" id="IPR036388">
    <property type="entry name" value="WH-like_DNA-bd_sf"/>
</dbReference>
<dbReference type="GO" id="GO:0006355">
    <property type="term" value="P:regulation of DNA-templated transcription"/>
    <property type="evidence" value="ECO:0007669"/>
    <property type="project" value="InterPro"/>
</dbReference>
<dbReference type="Pfam" id="PF00196">
    <property type="entry name" value="GerE"/>
    <property type="match status" value="1"/>
</dbReference>
<sequence length="269" mass="30024">MSPSSEMIPTTDAIAIAKLLGEVAGLDADTPSRKRLLMRRLGELTGADGWLWSITYSDHSRNQPISVGVIHEGLTEEQFGGWVEASQVASPPPPEDAPLTQELIKGEHTTRTRDQLVSDADWYSNPTIQKYRIERGIDDFLYSLYPLGSNTSCSAIGLFRHVGRDRFSPRDRRLAHIILSNVEWIHSAGLPGIEQQSIPKLTPTQRIVLVHLLDGKRRSEIAQMLGIAETTAKDHTRAILRHFDVTDQLALVCKFQTGNGRDERSDRPI</sequence>
<protein>
    <submittedName>
        <fullName evidence="2">Bacterial regulatory protein, luxR family</fullName>
    </submittedName>
</protein>
<dbReference type="RefSeq" id="WP_146459988.1">
    <property type="nucleotide sequence ID" value="NZ_SJPW01000006.1"/>
</dbReference>
<dbReference type="SMART" id="SM00421">
    <property type="entry name" value="HTH_LUXR"/>
    <property type="match status" value="1"/>
</dbReference>
<name>A0A5C6EFL2_9BACT</name>
<comment type="caution">
    <text evidence="2">The sequence shown here is derived from an EMBL/GenBank/DDBJ whole genome shotgun (WGS) entry which is preliminary data.</text>
</comment>
<dbReference type="Gene3D" id="1.10.10.10">
    <property type="entry name" value="Winged helix-like DNA-binding domain superfamily/Winged helix DNA-binding domain"/>
    <property type="match status" value="1"/>
</dbReference>
<feature type="domain" description="HTH luxR-type" evidence="1">
    <location>
        <begin position="198"/>
        <end position="255"/>
    </location>
</feature>
<dbReference type="GO" id="GO:0003677">
    <property type="term" value="F:DNA binding"/>
    <property type="evidence" value="ECO:0007669"/>
    <property type="project" value="InterPro"/>
</dbReference>
<dbReference type="Proteomes" id="UP000318288">
    <property type="component" value="Unassembled WGS sequence"/>
</dbReference>
<dbReference type="InterPro" id="IPR000792">
    <property type="entry name" value="Tscrpt_reg_LuxR_C"/>
</dbReference>
<evidence type="ECO:0000259" key="1">
    <source>
        <dbReference type="SMART" id="SM00421"/>
    </source>
</evidence>
<dbReference type="EMBL" id="SJPW01000006">
    <property type="protein sequence ID" value="TWU48573.1"/>
    <property type="molecule type" value="Genomic_DNA"/>
</dbReference>
<dbReference type="OrthoDB" id="280199at2"/>
<organism evidence="2 3">
    <name type="scientific">Rubripirellula tenax</name>
    <dbReference type="NCBI Taxonomy" id="2528015"/>
    <lineage>
        <taxon>Bacteria</taxon>
        <taxon>Pseudomonadati</taxon>
        <taxon>Planctomycetota</taxon>
        <taxon>Planctomycetia</taxon>
        <taxon>Pirellulales</taxon>
        <taxon>Pirellulaceae</taxon>
        <taxon>Rubripirellula</taxon>
    </lineage>
</organism>
<dbReference type="AlphaFoldDB" id="A0A5C6EFL2"/>
<accession>A0A5C6EFL2</accession>
<gene>
    <name evidence="2" type="ORF">Poly51_44730</name>
</gene>
<proteinExistence type="predicted"/>
<dbReference type="InterPro" id="IPR016032">
    <property type="entry name" value="Sig_transdc_resp-reg_C-effctor"/>
</dbReference>
<dbReference type="SUPFAM" id="SSF46894">
    <property type="entry name" value="C-terminal effector domain of the bipartite response regulators"/>
    <property type="match status" value="1"/>
</dbReference>
<evidence type="ECO:0000313" key="3">
    <source>
        <dbReference type="Proteomes" id="UP000318288"/>
    </source>
</evidence>
<reference evidence="2 3" key="1">
    <citation type="submission" date="2019-02" db="EMBL/GenBank/DDBJ databases">
        <title>Deep-cultivation of Planctomycetes and their phenomic and genomic characterization uncovers novel biology.</title>
        <authorList>
            <person name="Wiegand S."/>
            <person name="Jogler M."/>
            <person name="Boedeker C."/>
            <person name="Pinto D."/>
            <person name="Vollmers J."/>
            <person name="Rivas-Marin E."/>
            <person name="Kohn T."/>
            <person name="Peeters S.H."/>
            <person name="Heuer A."/>
            <person name="Rast P."/>
            <person name="Oberbeckmann S."/>
            <person name="Bunk B."/>
            <person name="Jeske O."/>
            <person name="Meyerdierks A."/>
            <person name="Storesund J.E."/>
            <person name="Kallscheuer N."/>
            <person name="Luecker S."/>
            <person name="Lage O.M."/>
            <person name="Pohl T."/>
            <person name="Merkel B.J."/>
            <person name="Hornburger P."/>
            <person name="Mueller R.-W."/>
            <person name="Bruemmer F."/>
            <person name="Labrenz M."/>
            <person name="Spormann A.M."/>
            <person name="Op Den Camp H."/>
            <person name="Overmann J."/>
            <person name="Amann R."/>
            <person name="Jetten M.S.M."/>
            <person name="Mascher T."/>
            <person name="Medema M.H."/>
            <person name="Devos D.P."/>
            <person name="Kaster A.-K."/>
            <person name="Ovreas L."/>
            <person name="Rohde M."/>
            <person name="Galperin M.Y."/>
            <person name="Jogler C."/>
        </authorList>
    </citation>
    <scope>NUCLEOTIDE SEQUENCE [LARGE SCALE GENOMIC DNA]</scope>
    <source>
        <strain evidence="2 3">Poly51</strain>
    </source>
</reference>
<evidence type="ECO:0000313" key="2">
    <source>
        <dbReference type="EMBL" id="TWU48573.1"/>
    </source>
</evidence>